<dbReference type="PANTHER" id="PTHR11161">
    <property type="entry name" value="O-ACYLTRANSFERASE"/>
    <property type="match status" value="1"/>
</dbReference>
<feature type="transmembrane region" description="Helical" evidence="1">
    <location>
        <begin position="243"/>
        <end position="269"/>
    </location>
</feature>
<evidence type="ECO:0000313" key="3">
    <source>
        <dbReference type="Proteomes" id="UP000694888"/>
    </source>
</evidence>
<dbReference type="InterPro" id="IPR002656">
    <property type="entry name" value="Acyl_transf_3_dom"/>
</dbReference>
<feature type="domain" description="Acyltransferase 3" evidence="2">
    <location>
        <begin position="30"/>
        <end position="374"/>
    </location>
</feature>
<accession>A0ABM0JY31</accession>
<sequence>MVWIIYEHVLLNTAATAENVTDFIKDKVDSLWTPIVSNGTVSCDTFFTMSGLVLTYSMLNSMKKLNGKVKWFQYYALRYFRLTPLMIILAVFFITTYPSWTSGPWWASQSEHAMECHDTWWRDLLYVNNFLGGCYQATWYLAVDMQLYMISPIFLLSLYRKPAVGIFLLTVCTLASISYTLYLTYTKHITHMLVKMIPRASQLVVREQYYVLPWCRAPPYLIGMVIGYVLHRTRMKISVNWRWQIFGWIIFLLIQISNFYSIQHAFVFYPDYSPVSPAENSAYISLSRPAWSLGVCWVIVICVTGNAGVINSFLSLPIWAVGGRLSYAGYLTHLFVVFWYLRSRTSNQCIDYWSVFVDTSGILLITYFIAVFLTLLIEMPLRKILGVLFKK</sequence>
<keyword evidence="3" id="KW-1185">Reference proteome</keyword>
<feature type="transmembrane region" description="Helical" evidence="1">
    <location>
        <begin position="137"/>
        <end position="159"/>
    </location>
</feature>
<feature type="transmembrane region" description="Helical" evidence="1">
    <location>
        <begin position="325"/>
        <end position="341"/>
    </location>
</feature>
<feature type="transmembrane region" description="Helical" evidence="1">
    <location>
        <begin position="289"/>
        <end position="313"/>
    </location>
</feature>
<gene>
    <name evidence="4" type="primary">LOC101847356</name>
</gene>
<protein>
    <submittedName>
        <fullName evidence="4">Nose resistant to fluoxetine protein 6-like</fullName>
    </submittedName>
</protein>
<feature type="transmembrane region" description="Helical" evidence="1">
    <location>
        <begin position="35"/>
        <end position="59"/>
    </location>
</feature>
<dbReference type="Pfam" id="PF01757">
    <property type="entry name" value="Acyl_transf_3"/>
    <property type="match status" value="1"/>
</dbReference>
<dbReference type="PANTHER" id="PTHR11161:SF0">
    <property type="entry name" value="O-ACYLTRANSFERASE LIKE PROTEIN"/>
    <property type="match status" value="1"/>
</dbReference>
<evidence type="ECO:0000313" key="4">
    <source>
        <dbReference type="RefSeq" id="XP_005104253.1"/>
    </source>
</evidence>
<name>A0ABM0JY31_APLCA</name>
<feature type="transmembrane region" description="Helical" evidence="1">
    <location>
        <begin position="211"/>
        <end position="231"/>
    </location>
</feature>
<feature type="transmembrane region" description="Helical" evidence="1">
    <location>
        <begin position="166"/>
        <end position="185"/>
    </location>
</feature>
<feature type="transmembrane region" description="Helical" evidence="1">
    <location>
        <begin position="361"/>
        <end position="381"/>
    </location>
</feature>
<evidence type="ECO:0000256" key="1">
    <source>
        <dbReference type="SAM" id="Phobius"/>
    </source>
</evidence>
<proteinExistence type="predicted"/>
<dbReference type="Proteomes" id="UP000694888">
    <property type="component" value="Unplaced"/>
</dbReference>
<dbReference type="RefSeq" id="XP_005104253.1">
    <property type="nucleotide sequence ID" value="XM_005104196.1"/>
</dbReference>
<evidence type="ECO:0000259" key="2">
    <source>
        <dbReference type="Pfam" id="PF01757"/>
    </source>
</evidence>
<organism evidence="3 4">
    <name type="scientific">Aplysia californica</name>
    <name type="common">California sea hare</name>
    <dbReference type="NCBI Taxonomy" id="6500"/>
    <lineage>
        <taxon>Eukaryota</taxon>
        <taxon>Metazoa</taxon>
        <taxon>Spiralia</taxon>
        <taxon>Lophotrochozoa</taxon>
        <taxon>Mollusca</taxon>
        <taxon>Gastropoda</taxon>
        <taxon>Heterobranchia</taxon>
        <taxon>Euthyneura</taxon>
        <taxon>Tectipleura</taxon>
        <taxon>Aplysiida</taxon>
        <taxon>Aplysioidea</taxon>
        <taxon>Aplysiidae</taxon>
        <taxon>Aplysia</taxon>
    </lineage>
</organism>
<keyword evidence="1" id="KW-0812">Transmembrane</keyword>
<keyword evidence="1" id="KW-0472">Membrane</keyword>
<dbReference type="InterPro" id="IPR052728">
    <property type="entry name" value="O2_lipid_transport_reg"/>
</dbReference>
<keyword evidence="1" id="KW-1133">Transmembrane helix</keyword>
<reference evidence="4" key="1">
    <citation type="submission" date="2025-08" db="UniProtKB">
        <authorList>
            <consortium name="RefSeq"/>
        </authorList>
    </citation>
    <scope>IDENTIFICATION</scope>
</reference>
<feature type="transmembrane region" description="Helical" evidence="1">
    <location>
        <begin position="79"/>
        <end position="100"/>
    </location>
</feature>
<dbReference type="GeneID" id="101847356"/>